<protein>
    <submittedName>
        <fullName evidence="2">Uncharacterized protein</fullName>
    </submittedName>
</protein>
<evidence type="ECO:0000256" key="1">
    <source>
        <dbReference type="SAM" id="Phobius"/>
    </source>
</evidence>
<evidence type="ECO:0000313" key="3">
    <source>
        <dbReference type="Proteomes" id="UP000192448"/>
    </source>
</evidence>
<keyword evidence="3" id="KW-1185">Reference proteome</keyword>
<accession>A0A1X0A074</accession>
<comment type="caution">
    <text evidence="2">The sequence shown here is derived from an EMBL/GenBank/DDBJ whole genome shotgun (WGS) entry which is preliminary data.</text>
</comment>
<proteinExistence type="predicted"/>
<feature type="transmembrane region" description="Helical" evidence="1">
    <location>
        <begin position="40"/>
        <end position="61"/>
    </location>
</feature>
<feature type="transmembrane region" description="Helical" evidence="1">
    <location>
        <begin position="12"/>
        <end position="34"/>
    </location>
</feature>
<dbReference type="STRING" id="1927124.BST13_35300"/>
<dbReference type="OrthoDB" id="4721043at2"/>
<dbReference type="Proteomes" id="UP000192448">
    <property type="component" value="Unassembled WGS sequence"/>
</dbReference>
<dbReference type="RefSeq" id="WP_083170519.1">
    <property type="nucleotide sequence ID" value="NZ_MVHF01000062.1"/>
</dbReference>
<keyword evidence="1" id="KW-0812">Transmembrane</keyword>
<dbReference type="AlphaFoldDB" id="A0A1X0A074"/>
<dbReference type="Pfam" id="PF13384">
    <property type="entry name" value="HTH_23"/>
    <property type="match status" value="1"/>
</dbReference>
<feature type="transmembrane region" description="Helical" evidence="1">
    <location>
        <begin position="73"/>
        <end position="97"/>
    </location>
</feature>
<dbReference type="EMBL" id="MVHF01000062">
    <property type="protein sequence ID" value="ORA23420.1"/>
    <property type="molecule type" value="Genomic_DNA"/>
</dbReference>
<reference evidence="2 3" key="1">
    <citation type="submission" date="2017-02" db="EMBL/GenBank/DDBJ databases">
        <title>The new phylogeny of genus Mycobacterium.</title>
        <authorList>
            <person name="Tortoli E."/>
            <person name="Trovato A."/>
            <person name="Cirillo D.M."/>
        </authorList>
    </citation>
    <scope>NUCLEOTIDE SEQUENCE [LARGE SCALE GENOMIC DNA]</scope>
    <source>
        <strain evidence="2 3">RW6</strain>
    </source>
</reference>
<keyword evidence="1" id="KW-0472">Membrane</keyword>
<keyword evidence="1" id="KW-1133">Transmembrane helix</keyword>
<feature type="transmembrane region" description="Helical" evidence="1">
    <location>
        <begin position="109"/>
        <end position="132"/>
    </location>
</feature>
<organism evidence="2 3">
    <name type="scientific">Mycobacterium aquaticum</name>
    <dbReference type="NCBI Taxonomy" id="1927124"/>
    <lineage>
        <taxon>Bacteria</taxon>
        <taxon>Bacillati</taxon>
        <taxon>Actinomycetota</taxon>
        <taxon>Actinomycetes</taxon>
        <taxon>Mycobacteriales</taxon>
        <taxon>Mycobacteriaceae</taxon>
        <taxon>Mycobacterium</taxon>
    </lineage>
</organism>
<sequence length="231" mass="23964">MTTTHRTAATRFFWAWLIGSAAVSIAGNVTHAMLGAARSPVIAAVVAFVIVAIQLCATYGAHALVRARITGAAYRAALCIAVTLAVGSFVLMFVALRDLVITWAGYAPVTAWIVPLIVDLGITGSTVGIAALTNAARAEQLTTTQPTPQASAAVHVEVHTGTAQVDDPARHDAHHATAVRIVAQGAVRIAPERVAQVLAARADGANASTIARTLGVHHATVRRIIEHQDAA</sequence>
<evidence type="ECO:0000313" key="2">
    <source>
        <dbReference type="EMBL" id="ORA23420.1"/>
    </source>
</evidence>
<name>A0A1X0A074_9MYCO</name>
<gene>
    <name evidence="2" type="ORF">BST13_35300</name>
</gene>